<comment type="caution">
    <text evidence="9">The sequence shown here is derived from an EMBL/GenBank/DDBJ whole genome shotgun (WGS) entry which is preliminary data.</text>
</comment>
<dbReference type="GO" id="GO:0017069">
    <property type="term" value="F:snRNA binding"/>
    <property type="evidence" value="ECO:0007669"/>
    <property type="project" value="TreeGrafter"/>
</dbReference>
<name>A0AA36IDA0_9DINO</name>
<dbReference type="InterPro" id="IPR039772">
    <property type="entry name" value="Bin3-like"/>
</dbReference>
<dbReference type="GO" id="GO:0032259">
    <property type="term" value="P:methylation"/>
    <property type="evidence" value="ECO:0007669"/>
    <property type="project" value="UniProtKB-KW"/>
</dbReference>
<feature type="compositionally biased region" description="Low complexity" evidence="7">
    <location>
        <begin position="457"/>
        <end position="473"/>
    </location>
</feature>
<evidence type="ECO:0000313" key="9">
    <source>
        <dbReference type="EMBL" id="CAJ1385566.1"/>
    </source>
</evidence>
<dbReference type="InterPro" id="IPR029063">
    <property type="entry name" value="SAM-dependent_MTases_sf"/>
</dbReference>
<feature type="compositionally biased region" description="Polar residues" evidence="7">
    <location>
        <begin position="8"/>
        <end position="17"/>
    </location>
</feature>
<dbReference type="Pfam" id="PF06859">
    <property type="entry name" value="Bin3"/>
    <property type="match status" value="1"/>
</dbReference>
<dbReference type="GO" id="GO:0008173">
    <property type="term" value="F:RNA methyltransferase activity"/>
    <property type="evidence" value="ECO:0007669"/>
    <property type="project" value="UniProtKB-UniRule"/>
</dbReference>
<reference evidence="9" key="1">
    <citation type="submission" date="2023-08" db="EMBL/GenBank/DDBJ databases">
        <authorList>
            <person name="Chen Y."/>
            <person name="Shah S."/>
            <person name="Dougan E. K."/>
            <person name="Thang M."/>
            <person name="Chan C."/>
        </authorList>
    </citation>
    <scope>NUCLEOTIDE SEQUENCE</scope>
</reference>
<accession>A0AA36IDA0</accession>
<feature type="compositionally biased region" description="Basic residues" evidence="7">
    <location>
        <begin position="53"/>
        <end position="63"/>
    </location>
</feature>
<evidence type="ECO:0000313" key="10">
    <source>
        <dbReference type="Proteomes" id="UP001178507"/>
    </source>
</evidence>
<evidence type="ECO:0000256" key="7">
    <source>
        <dbReference type="SAM" id="MobiDB-lite"/>
    </source>
</evidence>
<evidence type="ECO:0000256" key="6">
    <source>
        <dbReference type="RuleBase" id="RU367087"/>
    </source>
</evidence>
<dbReference type="AlphaFoldDB" id="A0AA36IDA0"/>
<feature type="region of interest" description="Disordered" evidence="7">
    <location>
        <begin position="453"/>
        <end position="481"/>
    </location>
</feature>
<keyword evidence="3 6" id="KW-0808">Transferase</keyword>
<dbReference type="EC" id="2.1.1.-" evidence="6"/>
<evidence type="ECO:0000256" key="2">
    <source>
        <dbReference type="ARBA" id="ARBA00022603"/>
    </source>
</evidence>
<keyword evidence="2 6" id="KW-0489">Methyltransferase</keyword>
<keyword evidence="10" id="KW-1185">Reference proteome</keyword>
<feature type="domain" description="Bin3-type SAM" evidence="8">
    <location>
        <begin position="121"/>
        <end position="389"/>
    </location>
</feature>
<gene>
    <name evidence="9" type="ORF">EVOR1521_LOCUS12148</name>
</gene>
<dbReference type="InterPro" id="IPR010675">
    <property type="entry name" value="Bin3_C"/>
</dbReference>
<protein>
    <recommendedName>
        <fullName evidence="6">RNA methyltransferase</fullName>
        <ecNumber evidence="6">2.1.1.-</ecNumber>
    </recommendedName>
</protein>
<feature type="region of interest" description="Disordered" evidence="7">
    <location>
        <begin position="1"/>
        <end position="88"/>
    </location>
</feature>
<dbReference type="Gene3D" id="3.40.50.150">
    <property type="entry name" value="Vaccinia Virus protein VP39"/>
    <property type="match status" value="1"/>
</dbReference>
<evidence type="ECO:0000256" key="1">
    <source>
        <dbReference type="ARBA" id="ARBA00008361"/>
    </source>
</evidence>
<dbReference type="Proteomes" id="UP001178507">
    <property type="component" value="Unassembled WGS sequence"/>
</dbReference>
<dbReference type="InterPro" id="IPR024160">
    <property type="entry name" value="BIN3_SAM-bd_dom"/>
</dbReference>
<organism evidence="9 10">
    <name type="scientific">Effrenium voratum</name>
    <dbReference type="NCBI Taxonomy" id="2562239"/>
    <lineage>
        <taxon>Eukaryota</taxon>
        <taxon>Sar</taxon>
        <taxon>Alveolata</taxon>
        <taxon>Dinophyceae</taxon>
        <taxon>Suessiales</taxon>
        <taxon>Symbiodiniaceae</taxon>
        <taxon>Effrenium</taxon>
    </lineage>
</organism>
<dbReference type="PANTHER" id="PTHR12315">
    <property type="entry name" value="BICOID-INTERACTING PROTEIN RELATED"/>
    <property type="match status" value="1"/>
</dbReference>
<dbReference type="SUPFAM" id="SSF53335">
    <property type="entry name" value="S-adenosyl-L-methionine-dependent methyltransferases"/>
    <property type="match status" value="1"/>
</dbReference>
<evidence type="ECO:0000259" key="8">
    <source>
        <dbReference type="PROSITE" id="PS51515"/>
    </source>
</evidence>
<sequence length="481" mass="53521">MADDTVVDTPSASSQPGTVAGEPREAPKAPKAPKASKASDRTSSPGPSGGARKASRSRKKRSPPKGARFRDRKRRPRQAGSEGPVSDVVAGPVIRDNKAIYAYGNYDEYYGKRHDRFASIDARIEALLEFCGTELFEDKVVLDVGCNTGTIGFQVAALGARRVEAVELDRQLIAKALRHLRWLKSNGHKTLPEAAEEGEKVPWHQRQYAVSCVQGRGQIPYHAKPLRRGALREAMAKAKKIEKALPSVPRPRPDFPYNLEFRAENFFISQAELKRKTSYDVVLLLKVTQWIHVYYGDAGIQELFAKVHRLLRLGGLLVLEAQQWQKYLEKKHIPPSRRSFTNSLGLRPERFPELLGQQGFERQTTVASRKLKNTIFVFRKVATPQAERPPLMDQVFAEQQFLMPRPPKKAKVVPPRFATDGVPKAPQDLEAVSTQSVPAPLVPALAAEVQDVQKVQAADTATPETETVETETPPAKRPRGE</sequence>
<dbReference type="EMBL" id="CAUJNA010001253">
    <property type="protein sequence ID" value="CAJ1385566.1"/>
    <property type="molecule type" value="Genomic_DNA"/>
</dbReference>
<dbReference type="PROSITE" id="PS51515">
    <property type="entry name" value="BIN3_SAM"/>
    <property type="match status" value="1"/>
</dbReference>
<evidence type="ECO:0000256" key="5">
    <source>
        <dbReference type="PROSITE-ProRule" id="PRU00848"/>
    </source>
</evidence>
<keyword evidence="4 5" id="KW-0949">S-adenosyl-L-methionine</keyword>
<proteinExistence type="inferred from homology"/>
<comment type="similarity">
    <text evidence="1 6">Belongs to the methyltransferase superfamily.</text>
</comment>
<evidence type="ECO:0000256" key="3">
    <source>
        <dbReference type="ARBA" id="ARBA00022679"/>
    </source>
</evidence>
<evidence type="ECO:0000256" key="4">
    <source>
        <dbReference type="ARBA" id="ARBA00022691"/>
    </source>
</evidence>
<dbReference type="CDD" id="cd02440">
    <property type="entry name" value="AdoMet_MTases"/>
    <property type="match status" value="1"/>
</dbReference>
<dbReference type="GO" id="GO:0008171">
    <property type="term" value="F:O-methyltransferase activity"/>
    <property type="evidence" value="ECO:0007669"/>
    <property type="project" value="UniProtKB-UniRule"/>
</dbReference>
<dbReference type="PANTHER" id="PTHR12315:SF0">
    <property type="entry name" value="7SK SNRNA METHYLPHOSPHATE CAPPING ENZYME"/>
    <property type="match status" value="1"/>
</dbReference>
<dbReference type="GO" id="GO:0040031">
    <property type="term" value="P:snRNA modification"/>
    <property type="evidence" value="ECO:0007669"/>
    <property type="project" value="TreeGrafter"/>
</dbReference>